<gene>
    <name evidence="1" type="ORF">RPERSI_LOCUS23056</name>
</gene>
<proteinExistence type="predicted"/>
<sequence>NILEDGQSKELGQTNVICHEINTNNYQPIKQRAYQYPPDKQDFLQKEIQAMEEKRIIRESFGS</sequence>
<dbReference type="EMBL" id="CAJVQC010071113">
    <property type="protein sequence ID" value="CAG8810304.1"/>
    <property type="molecule type" value="Genomic_DNA"/>
</dbReference>
<reference evidence="1" key="1">
    <citation type="submission" date="2021-06" db="EMBL/GenBank/DDBJ databases">
        <authorList>
            <person name="Kallberg Y."/>
            <person name="Tangrot J."/>
            <person name="Rosling A."/>
        </authorList>
    </citation>
    <scope>NUCLEOTIDE SEQUENCE</scope>
    <source>
        <strain evidence="1">MA461A</strain>
    </source>
</reference>
<accession>A0ACA9RU16</accession>
<feature type="non-terminal residue" evidence="1">
    <location>
        <position position="63"/>
    </location>
</feature>
<organism evidence="1 2">
    <name type="scientific">Racocetra persica</name>
    <dbReference type="NCBI Taxonomy" id="160502"/>
    <lineage>
        <taxon>Eukaryota</taxon>
        <taxon>Fungi</taxon>
        <taxon>Fungi incertae sedis</taxon>
        <taxon>Mucoromycota</taxon>
        <taxon>Glomeromycotina</taxon>
        <taxon>Glomeromycetes</taxon>
        <taxon>Diversisporales</taxon>
        <taxon>Gigasporaceae</taxon>
        <taxon>Racocetra</taxon>
    </lineage>
</organism>
<comment type="caution">
    <text evidence="1">The sequence shown here is derived from an EMBL/GenBank/DDBJ whole genome shotgun (WGS) entry which is preliminary data.</text>
</comment>
<evidence type="ECO:0000313" key="1">
    <source>
        <dbReference type="EMBL" id="CAG8810304.1"/>
    </source>
</evidence>
<feature type="non-terminal residue" evidence="1">
    <location>
        <position position="1"/>
    </location>
</feature>
<dbReference type="Proteomes" id="UP000789920">
    <property type="component" value="Unassembled WGS sequence"/>
</dbReference>
<protein>
    <submittedName>
        <fullName evidence="1">6539_t:CDS:1</fullName>
    </submittedName>
</protein>
<evidence type="ECO:0000313" key="2">
    <source>
        <dbReference type="Proteomes" id="UP000789920"/>
    </source>
</evidence>
<keyword evidence="2" id="KW-1185">Reference proteome</keyword>
<name>A0ACA9RU16_9GLOM</name>